<dbReference type="Proteomes" id="UP000027153">
    <property type="component" value="Unassembled WGS sequence"/>
</dbReference>
<accession>A0A062VCW3</accession>
<dbReference type="EMBL" id="JMIY01000001">
    <property type="protein sequence ID" value="KCZ73479.1"/>
    <property type="molecule type" value="Genomic_DNA"/>
</dbReference>
<organism evidence="1 2">
    <name type="scientific">Candidatus Methanoperedens nitratireducens</name>
    <dbReference type="NCBI Taxonomy" id="1392998"/>
    <lineage>
        <taxon>Archaea</taxon>
        <taxon>Methanobacteriati</taxon>
        <taxon>Methanobacteriota</taxon>
        <taxon>Stenosarchaea group</taxon>
        <taxon>Methanomicrobia</taxon>
        <taxon>Methanosarcinales</taxon>
        <taxon>ANME-2 cluster</taxon>
        <taxon>Candidatus Methanoperedentaceae</taxon>
        <taxon>Candidatus Methanoperedens</taxon>
    </lineage>
</organism>
<keyword evidence="2" id="KW-1185">Reference proteome</keyword>
<sequence length="81" mass="9350">MINRLHHFGWVIQHFAECGYQLDPYVIPYLARLPKEDLNKLLDLIETKDPDVLVITYEVIKQIMGCTIGFIDGQTSSEVRS</sequence>
<protein>
    <submittedName>
        <fullName evidence="1">Uncharacterized protein</fullName>
    </submittedName>
</protein>
<comment type="caution">
    <text evidence="1">The sequence shown here is derived from an EMBL/GenBank/DDBJ whole genome shotgun (WGS) entry which is preliminary data.</text>
</comment>
<reference evidence="1 2" key="1">
    <citation type="journal article" date="2013" name="Nature">
        <title>Anaerobic oxidation of methane coupled to nitrate reduction in a novel archaeal lineage.</title>
        <authorList>
            <person name="Haroon M.F."/>
            <person name="Hu S."/>
            <person name="Shi Y."/>
            <person name="Imelfort M."/>
            <person name="Keller J."/>
            <person name="Hugenholtz P."/>
            <person name="Yuan Z."/>
            <person name="Tyson G.W."/>
        </authorList>
    </citation>
    <scope>NUCLEOTIDE SEQUENCE [LARGE SCALE GENOMIC DNA]</scope>
    <source>
        <strain evidence="1 2">ANME-2d</strain>
    </source>
</reference>
<proteinExistence type="predicted"/>
<dbReference type="AlphaFoldDB" id="A0A062VCW3"/>
<evidence type="ECO:0000313" key="1">
    <source>
        <dbReference type="EMBL" id="KCZ73479.1"/>
    </source>
</evidence>
<name>A0A062VCW3_9EURY</name>
<gene>
    <name evidence="1" type="ORF">ANME2D_00547</name>
</gene>
<evidence type="ECO:0000313" key="2">
    <source>
        <dbReference type="Proteomes" id="UP000027153"/>
    </source>
</evidence>